<accession>A0A098LFG4</accession>
<dbReference type="Proteomes" id="UP000030185">
    <property type="component" value="Unassembled WGS sequence"/>
</dbReference>
<gene>
    <name evidence="1" type="ORF">MYP_1976</name>
</gene>
<comment type="caution">
    <text evidence="1">The sequence shown here is derived from an EMBL/GenBank/DDBJ whole genome shotgun (WGS) entry which is preliminary data.</text>
</comment>
<evidence type="ECO:0000313" key="1">
    <source>
        <dbReference type="EMBL" id="GAL84748.1"/>
    </source>
</evidence>
<proteinExistence type="predicted"/>
<reference evidence="1 2" key="1">
    <citation type="submission" date="2014-09" db="EMBL/GenBank/DDBJ databases">
        <title>Sporocytophaga myxococcoides PG-01 genome sequencing.</title>
        <authorList>
            <person name="Liu L."/>
            <person name="Gao P.J."/>
            <person name="Chen G.J."/>
            <person name="Wang L.S."/>
        </authorList>
    </citation>
    <scope>NUCLEOTIDE SEQUENCE [LARGE SCALE GENOMIC DNA]</scope>
    <source>
        <strain evidence="1 2">PG-01</strain>
    </source>
</reference>
<sequence>MTERYLTIKILKGINQNRTLHNPLSVHSFFIISKKVCKKLNSYYEENYEWHDKSFRLHQN</sequence>
<protein>
    <submittedName>
        <fullName evidence="1">Uncharacterized protein</fullName>
    </submittedName>
</protein>
<name>A0A098LFG4_9BACT</name>
<dbReference type="EMBL" id="BBLT01000003">
    <property type="protein sequence ID" value="GAL84748.1"/>
    <property type="molecule type" value="Genomic_DNA"/>
</dbReference>
<organism evidence="1 2">
    <name type="scientific">Sporocytophaga myxococcoides</name>
    <dbReference type="NCBI Taxonomy" id="153721"/>
    <lineage>
        <taxon>Bacteria</taxon>
        <taxon>Pseudomonadati</taxon>
        <taxon>Bacteroidota</taxon>
        <taxon>Cytophagia</taxon>
        <taxon>Cytophagales</taxon>
        <taxon>Cytophagaceae</taxon>
        <taxon>Sporocytophaga</taxon>
    </lineage>
</organism>
<dbReference type="AlphaFoldDB" id="A0A098LFG4"/>
<keyword evidence="2" id="KW-1185">Reference proteome</keyword>
<evidence type="ECO:0000313" key="2">
    <source>
        <dbReference type="Proteomes" id="UP000030185"/>
    </source>
</evidence>